<gene>
    <name evidence="9" type="ORF">ACFQ5G_11050</name>
</gene>
<reference evidence="10" key="1">
    <citation type="journal article" date="2019" name="Int. J. Syst. Evol. Microbiol.">
        <title>The Global Catalogue of Microorganisms (GCM) 10K type strain sequencing project: providing services to taxonomists for standard genome sequencing and annotation.</title>
        <authorList>
            <consortium name="The Broad Institute Genomics Platform"/>
            <consortium name="The Broad Institute Genome Sequencing Center for Infectious Disease"/>
            <person name="Wu L."/>
            <person name="Ma J."/>
        </authorList>
    </citation>
    <scope>NUCLEOTIDE SEQUENCE [LARGE SCALE GENOMIC DNA]</scope>
    <source>
        <strain evidence="10">CCM 7526</strain>
    </source>
</reference>
<dbReference type="InterPro" id="IPR020846">
    <property type="entry name" value="MFS_dom"/>
</dbReference>
<evidence type="ECO:0000256" key="7">
    <source>
        <dbReference type="SAM" id="Phobius"/>
    </source>
</evidence>
<dbReference type="SUPFAM" id="SSF103473">
    <property type="entry name" value="MFS general substrate transporter"/>
    <property type="match status" value="1"/>
</dbReference>
<proteinExistence type="predicted"/>
<comment type="subcellular location">
    <subcellularLocation>
        <location evidence="1">Cell membrane</location>
        <topology evidence="1">Multi-pass membrane protein</topology>
    </subcellularLocation>
</comment>
<feature type="transmembrane region" description="Helical" evidence="7">
    <location>
        <begin position="309"/>
        <end position="332"/>
    </location>
</feature>
<dbReference type="InterPro" id="IPR011701">
    <property type="entry name" value="MFS"/>
</dbReference>
<keyword evidence="2" id="KW-1003">Cell membrane</keyword>
<keyword evidence="5 7" id="KW-0472">Membrane</keyword>
<feature type="domain" description="Major facilitator superfamily (MFS) profile" evidence="8">
    <location>
        <begin position="1"/>
        <end position="197"/>
    </location>
</feature>
<accession>A0ABW4A560</accession>
<evidence type="ECO:0000256" key="1">
    <source>
        <dbReference type="ARBA" id="ARBA00004651"/>
    </source>
</evidence>
<evidence type="ECO:0000256" key="5">
    <source>
        <dbReference type="ARBA" id="ARBA00023136"/>
    </source>
</evidence>
<feature type="compositionally biased region" description="Basic and acidic residues" evidence="6">
    <location>
        <begin position="280"/>
        <end position="290"/>
    </location>
</feature>
<feature type="transmembrane region" description="Helical" evidence="7">
    <location>
        <begin position="108"/>
        <end position="132"/>
    </location>
</feature>
<feature type="transmembrane region" description="Helical" evidence="7">
    <location>
        <begin position="394"/>
        <end position="416"/>
    </location>
</feature>
<dbReference type="Pfam" id="PF07690">
    <property type="entry name" value="MFS_1"/>
    <property type="match status" value="1"/>
</dbReference>
<evidence type="ECO:0000256" key="2">
    <source>
        <dbReference type="ARBA" id="ARBA00022475"/>
    </source>
</evidence>
<feature type="transmembrane region" description="Helical" evidence="7">
    <location>
        <begin position="52"/>
        <end position="72"/>
    </location>
</feature>
<sequence>MTVAARPATYREVFAEPSFRTLFAARTFAISATSLQIFALSVLVYTTTESPLLSAVAFGAGFLPQFAGGLLLGSLTDRLRPRPLIVAGYAVEALLSVVLGLADLPVGSALALVAAIACFTPVFNGAAAKVIAERLTGDAYVLGRAVSSMSSSFAQLLGLAGGGVAVAALGARHALLLAAAFFLVAAVIVQLFLPATATPRAVLSGADATAGSAVASRSADSSGPAVASRGGDSPDSAVASSGVDSAGSAVASPGVDSAGSAVASSGVDSPDSSASVAAETRPDGRRRNAVRDSWTGATAMLADPTIRRLLLAQWLPSAFVVGAEALLIAYSADRGLPPGAGAVLMAGPAVGMLIGDLIVGRFVRPIWRERLSGPLVLLLGAPLLLLPADPPLPLTAALLVLSGTGFAYSLGLQRAFLESAPEHRVGQLFALLSTGLMALQGVGPLLSGAVAELTTPATAIAAAGAATMLVAATTRRPR</sequence>
<feature type="compositionally biased region" description="Low complexity" evidence="6">
    <location>
        <begin position="261"/>
        <end position="278"/>
    </location>
</feature>
<feature type="region of interest" description="Disordered" evidence="6">
    <location>
        <begin position="261"/>
        <end position="291"/>
    </location>
</feature>
<evidence type="ECO:0000256" key="4">
    <source>
        <dbReference type="ARBA" id="ARBA00022989"/>
    </source>
</evidence>
<keyword evidence="3 7" id="KW-0812">Transmembrane</keyword>
<feature type="transmembrane region" description="Helical" evidence="7">
    <location>
        <begin position="338"/>
        <end position="359"/>
    </location>
</feature>
<feature type="compositionally biased region" description="Low complexity" evidence="6">
    <location>
        <begin position="230"/>
        <end position="244"/>
    </location>
</feature>
<dbReference type="Proteomes" id="UP001597183">
    <property type="component" value="Unassembled WGS sequence"/>
</dbReference>
<evidence type="ECO:0000259" key="8">
    <source>
        <dbReference type="PROSITE" id="PS50850"/>
    </source>
</evidence>
<feature type="transmembrane region" description="Helical" evidence="7">
    <location>
        <begin position="21"/>
        <end position="46"/>
    </location>
</feature>
<feature type="region of interest" description="Disordered" evidence="6">
    <location>
        <begin position="216"/>
        <end position="244"/>
    </location>
</feature>
<dbReference type="InterPro" id="IPR036259">
    <property type="entry name" value="MFS_trans_sf"/>
</dbReference>
<feature type="transmembrane region" description="Helical" evidence="7">
    <location>
        <begin position="371"/>
        <end position="388"/>
    </location>
</feature>
<comment type="caution">
    <text evidence="9">The sequence shown here is derived from an EMBL/GenBank/DDBJ whole genome shotgun (WGS) entry which is preliminary data.</text>
</comment>
<feature type="transmembrane region" description="Helical" evidence="7">
    <location>
        <begin position="84"/>
        <end position="102"/>
    </location>
</feature>
<dbReference type="Gene3D" id="1.20.1250.20">
    <property type="entry name" value="MFS general substrate transporter like domains"/>
    <property type="match status" value="1"/>
</dbReference>
<feature type="transmembrane region" description="Helical" evidence="7">
    <location>
        <begin position="453"/>
        <end position="472"/>
    </location>
</feature>
<keyword evidence="10" id="KW-1185">Reference proteome</keyword>
<evidence type="ECO:0000313" key="9">
    <source>
        <dbReference type="EMBL" id="MFD1365881.1"/>
    </source>
</evidence>
<evidence type="ECO:0000256" key="6">
    <source>
        <dbReference type="SAM" id="MobiDB-lite"/>
    </source>
</evidence>
<feature type="transmembrane region" description="Helical" evidence="7">
    <location>
        <begin position="175"/>
        <end position="193"/>
    </location>
</feature>
<dbReference type="PROSITE" id="PS50850">
    <property type="entry name" value="MFS"/>
    <property type="match status" value="1"/>
</dbReference>
<dbReference type="EMBL" id="JBHTMK010000014">
    <property type="protein sequence ID" value="MFD1365881.1"/>
    <property type="molecule type" value="Genomic_DNA"/>
</dbReference>
<dbReference type="RefSeq" id="WP_317786243.1">
    <property type="nucleotide sequence ID" value="NZ_AP028461.1"/>
</dbReference>
<feature type="transmembrane region" description="Helical" evidence="7">
    <location>
        <begin position="428"/>
        <end position="447"/>
    </location>
</feature>
<feature type="transmembrane region" description="Helical" evidence="7">
    <location>
        <begin position="153"/>
        <end position="169"/>
    </location>
</feature>
<dbReference type="PANTHER" id="PTHR23513:SF11">
    <property type="entry name" value="STAPHYLOFERRIN A TRANSPORTER"/>
    <property type="match status" value="1"/>
</dbReference>
<protein>
    <submittedName>
        <fullName evidence="9">MFS transporter</fullName>
    </submittedName>
</protein>
<evidence type="ECO:0000313" key="10">
    <source>
        <dbReference type="Proteomes" id="UP001597183"/>
    </source>
</evidence>
<dbReference type="PANTHER" id="PTHR23513">
    <property type="entry name" value="INTEGRAL MEMBRANE EFFLUX PROTEIN-RELATED"/>
    <property type="match status" value="1"/>
</dbReference>
<organism evidence="9 10">
    <name type="scientific">Actinoplanes sichuanensis</name>
    <dbReference type="NCBI Taxonomy" id="512349"/>
    <lineage>
        <taxon>Bacteria</taxon>
        <taxon>Bacillati</taxon>
        <taxon>Actinomycetota</taxon>
        <taxon>Actinomycetes</taxon>
        <taxon>Micromonosporales</taxon>
        <taxon>Micromonosporaceae</taxon>
        <taxon>Actinoplanes</taxon>
    </lineage>
</organism>
<name>A0ABW4A560_9ACTN</name>
<keyword evidence="4 7" id="KW-1133">Transmembrane helix</keyword>
<evidence type="ECO:0000256" key="3">
    <source>
        <dbReference type="ARBA" id="ARBA00022692"/>
    </source>
</evidence>